<dbReference type="InterPro" id="IPR005467">
    <property type="entry name" value="His_kinase_dom"/>
</dbReference>
<keyword evidence="5 15" id="KW-0808">Transferase</keyword>
<evidence type="ECO:0000256" key="4">
    <source>
        <dbReference type="ARBA" id="ARBA00022553"/>
    </source>
</evidence>
<evidence type="ECO:0000256" key="11">
    <source>
        <dbReference type="ARBA" id="ARBA00023136"/>
    </source>
</evidence>
<dbReference type="SUPFAM" id="SSF55874">
    <property type="entry name" value="ATPase domain of HSP90 chaperone/DNA topoisomerase II/histidine kinase"/>
    <property type="match status" value="1"/>
</dbReference>
<dbReference type="SMART" id="SM01079">
    <property type="entry name" value="CHASE"/>
    <property type="match status" value="1"/>
</dbReference>
<dbReference type="InterPro" id="IPR006189">
    <property type="entry name" value="CHASE_dom"/>
</dbReference>
<dbReference type="STRING" id="63186.ZOBELLIA_1478"/>
<dbReference type="Pfam" id="PF02518">
    <property type="entry name" value="HATPase_c"/>
    <property type="match status" value="1"/>
</dbReference>
<dbReference type="GO" id="GO:0005524">
    <property type="term" value="F:ATP binding"/>
    <property type="evidence" value="ECO:0007669"/>
    <property type="project" value="UniProtKB-KW"/>
</dbReference>
<accession>G0LAT0</accession>
<dbReference type="InterPro" id="IPR036890">
    <property type="entry name" value="HATPase_C_sf"/>
</dbReference>
<evidence type="ECO:0000313" key="15">
    <source>
        <dbReference type="EMBL" id="CAZ95534.1"/>
    </source>
</evidence>
<evidence type="ECO:0000256" key="5">
    <source>
        <dbReference type="ARBA" id="ARBA00022679"/>
    </source>
</evidence>
<dbReference type="PROSITE" id="PS50839">
    <property type="entry name" value="CHASE"/>
    <property type="match status" value="1"/>
</dbReference>
<evidence type="ECO:0000256" key="12">
    <source>
        <dbReference type="SAM" id="Phobius"/>
    </source>
</evidence>
<dbReference type="Pfam" id="PF03924">
    <property type="entry name" value="CHASE"/>
    <property type="match status" value="1"/>
</dbReference>
<gene>
    <name evidence="15" type="ordered locus">zobellia_1478</name>
</gene>
<keyword evidence="9" id="KW-0067">ATP-binding</keyword>
<evidence type="ECO:0000256" key="2">
    <source>
        <dbReference type="ARBA" id="ARBA00004370"/>
    </source>
</evidence>
<reference evidence="16" key="1">
    <citation type="submission" date="2009-07" db="EMBL/GenBank/DDBJ databases">
        <title>Complete genome sequence of Zobellia galactanivorans Dsij.</title>
        <authorList>
            <consortium name="Genoscope - CEA"/>
        </authorList>
    </citation>
    <scope>NUCLEOTIDE SEQUENCE [LARGE SCALE GENOMIC DNA]</scope>
    <source>
        <strain evidence="16">DSM 12802 / CCUG 47099 / CIP 106680 / NCIMB 13871 / Dsij</strain>
    </source>
</reference>
<keyword evidence="6 12" id="KW-0812">Transmembrane</keyword>
<dbReference type="EMBL" id="FP476056">
    <property type="protein sequence ID" value="CAZ95534.1"/>
    <property type="molecule type" value="Genomic_DNA"/>
</dbReference>
<evidence type="ECO:0000259" key="13">
    <source>
        <dbReference type="PROSITE" id="PS50109"/>
    </source>
</evidence>
<keyword evidence="11 12" id="KW-0472">Membrane</keyword>
<keyword evidence="10 12" id="KW-1133">Transmembrane helix</keyword>
<organism evidence="15 16">
    <name type="scientific">Zobellia galactanivorans (strain DSM 12802 / CCUG 47099 / CIP 106680 / NCIMB 13871 / Dsij)</name>
    <dbReference type="NCBI Taxonomy" id="63186"/>
    <lineage>
        <taxon>Bacteria</taxon>
        <taxon>Pseudomonadati</taxon>
        <taxon>Bacteroidota</taxon>
        <taxon>Flavobacteriia</taxon>
        <taxon>Flavobacteriales</taxon>
        <taxon>Flavobacteriaceae</taxon>
        <taxon>Zobellia</taxon>
    </lineage>
</organism>
<keyword evidence="8 15" id="KW-0418">Kinase</keyword>
<dbReference type="GO" id="GO:0007165">
    <property type="term" value="P:signal transduction"/>
    <property type="evidence" value="ECO:0007669"/>
    <property type="project" value="UniProtKB-ARBA"/>
</dbReference>
<evidence type="ECO:0000256" key="10">
    <source>
        <dbReference type="ARBA" id="ARBA00022989"/>
    </source>
</evidence>
<dbReference type="PROSITE" id="PS50109">
    <property type="entry name" value="HIS_KIN"/>
    <property type="match status" value="1"/>
</dbReference>
<reference evidence="15 16" key="2">
    <citation type="journal article" date="2012" name="Environ. Microbiol.">
        <title>Characterization of the first alginolytic operons in a marine bacterium: from their emergence in marine Flavobacteriia to their independent transfers to marine Proteobacteria and human gut Bacteroides.</title>
        <authorList>
            <person name="Thomas F."/>
            <person name="Barbeyron T."/>
            <person name="Tonon T."/>
            <person name="Genicot S."/>
            <person name="Czjzek M."/>
            <person name="Michel G."/>
        </authorList>
    </citation>
    <scope>NUCLEOTIDE SEQUENCE [LARGE SCALE GENOMIC DNA]</scope>
    <source>
        <strain evidence="16">DSM 12802 / CCUG 47099 / CIP 106680 / NCIMB 13871 / Dsij</strain>
    </source>
</reference>
<dbReference type="OrthoDB" id="9767435at2"/>
<dbReference type="GO" id="GO:0016020">
    <property type="term" value="C:membrane"/>
    <property type="evidence" value="ECO:0007669"/>
    <property type="project" value="UniProtKB-SubCell"/>
</dbReference>
<comment type="catalytic activity">
    <reaction evidence="1">
        <text>ATP + protein L-histidine = ADP + protein N-phospho-L-histidine.</text>
        <dbReference type="EC" id="2.7.13.3"/>
    </reaction>
</comment>
<evidence type="ECO:0000259" key="14">
    <source>
        <dbReference type="PROSITE" id="PS50839"/>
    </source>
</evidence>
<dbReference type="HOGENOM" id="CLU_507072_0_0_10"/>
<evidence type="ECO:0000256" key="9">
    <source>
        <dbReference type="ARBA" id="ARBA00022840"/>
    </source>
</evidence>
<evidence type="ECO:0000256" key="6">
    <source>
        <dbReference type="ARBA" id="ARBA00022692"/>
    </source>
</evidence>
<dbReference type="AlphaFoldDB" id="G0LAT0"/>
<dbReference type="InterPro" id="IPR003594">
    <property type="entry name" value="HATPase_dom"/>
</dbReference>
<keyword evidence="16" id="KW-1185">Reference proteome</keyword>
<evidence type="ECO:0000256" key="7">
    <source>
        <dbReference type="ARBA" id="ARBA00022741"/>
    </source>
</evidence>
<feature type="domain" description="Histidine kinase" evidence="13">
    <location>
        <begin position="442"/>
        <end position="537"/>
    </location>
</feature>
<evidence type="ECO:0000256" key="3">
    <source>
        <dbReference type="ARBA" id="ARBA00012438"/>
    </source>
</evidence>
<dbReference type="Pfam" id="PF07568">
    <property type="entry name" value="HisKA_2"/>
    <property type="match status" value="1"/>
</dbReference>
<proteinExistence type="predicted"/>
<dbReference type="EC" id="2.7.13.3" evidence="3"/>
<dbReference type="Proteomes" id="UP000008898">
    <property type="component" value="Chromosome"/>
</dbReference>
<dbReference type="RefSeq" id="WP_013992843.1">
    <property type="nucleotide sequence ID" value="NC_015844.1"/>
</dbReference>
<dbReference type="PANTHER" id="PTHR41523">
    <property type="entry name" value="TWO-COMPONENT SYSTEM SENSOR PROTEIN"/>
    <property type="match status" value="1"/>
</dbReference>
<dbReference type="InterPro" id="IPR011495">
    <property type="entry name" value="Sig_transdc_His_kin_sub2_dim/P"/>
</dbReference>
<dbReference type="Gene3D" id="3.30.450.20">
    <property type="entry name" value="PAS domain"/>
    <property type="match status" value="1"/>
</dbReference>
<dbReference type="GO" id="GO:0004673">
    <property type="term" value="F:protein histidine kinase activity"/>
    <property type="evidence" value="ECO:0007669"/>
    <property type="project" value="UniProtKB-EC"/>
</dbReference>
<protein>
    <recommendedName>
        <fullName evidence="3">histidine kinase</fullName>
        <ecNumber evidence="3">2.7.13.3</ecNumber>
    </recommendedName>
</protein>
<dbReference type="SMART" id="SM00387">
    <property type="entry name" value="HATPase_c"/>
    <property type="match status" value="1"/>
</dbReference>
<evidence type="ECO:0000256" key="1">
    <source>
        <dbReference type="ARBA" id="ARBA00000085"/>
    </source>
</evidence>
<feature type="domain" description="CHASE" evidence="14">
    <location>
        <begin position="70"/>
        <end position="225"/>
    </location>
</feature>
<evidence type="ECO:0000313" key="16">
    <source>
        <dbReference type="Proteomes" id="UP000008898"/>
    </source>
</evidence>
<keyword evidence="7" id="KW-0547">Nucleotide-binding</keyword>
<sequence length="537" mass="60646">MTTLQILKYLAVLLIGSSLALFIFFSINNRYLLQNKSAVDSAVTKSVIKLEDELNKINLVVESMAFFYENKSYIPQKLFERFTDPFIKELNGIKALAWAPKVEDSLRTKFEEYRTITQIDSSGQLVPTTSNNVHYPVTTLNPVVPFKQVLGYDVFSDSTKREAILRSIETGKPAISGPIQLISEADGVGGILALKSVSSAISPENKGIVLGVYRMDKLISETLKSEIKVFNLCIHDHEAGDTLLFSNVHTSKTHKDQYEKTVIKKSINAIDRKWDVHFVPKQEYLSFPHVFESYVVLILGLATTLLLAHLARRRDNHNDRLEARVLLRTAELEESNKQKENLLREIHHRVKNNLQITSSLINMQKRKLVSKEAITALEDSQARISAIALTHQKIYQDKDSKAVNLHEYLKDLMEYQNKISPSFSYKIDCPEISIDLDKAVPLALIISELVTNAVKHAYPDKKNYNELRIDVKKLDKSNISLTIRDNGKGLPEGFAIENAEGIGFDIIKALCRQISAELSYNSDSTGTNFSVIFNNQT</sequence>
<dbReference type="Gene3D" id="3.30.450.350">
    <property type="entry name" value="CHASE domain"/>
    <property type="match status" value="1"/>
</dbReference>
<dbReference type="InterPro" id="IPR042240">
    <property type="entry name" value="CHASE_sf"/>
</dbReference>
<name>G0LAT0_ZOBGA</name>
<dbReference type="KEGG" id="zga:ZOBELLIA_1478"/>
<dbReference type="Gene3D" id="3.30.565.10">
    <property type="entry name" value="Histidine kinase-like ATPase, C-terminal domain"/>
    <property type="match status" value="1"/>
</dbReference>
<comment type="subcellular location">
    <subcellularLocation>
        <location evidence="2">Membrane</location>
    </subcellularLocation>
</comment>
<feature type="transmembrane region" description="Helical" evidence="12">
    <location>
        <begin position="6"/>
        <end position="27"/>
    </location>
</feature>
<evidence type="ECO:0000256" key="8">
    <source>
        <dbReference type="ARBA" id="ARBA00022777"/>
    </source>
</evidence>
<dbReference type="PANTHER" id="PTHR41523:SF8">
    <property type="entry name" value="ETHYLENE RESPONSE SENSOR PROTEIN"/>
    <property type="match status" value="1"/>
</dbReference>
<keyword evidence="4" id="KW-0597">Phosphoprotein</keyword>